<sequence length="138" mass="14496">MSRQGCRSHVPASFAACFFSGRSGGGAGLILLPVLLFTGLAFINALASHKLAVGFIGVGSTLSYDQLYATSMTLAANGIFWNRVGAVDPVFMGHVIWPLAPGLSGRGSAGFPPRPASAMLLGIEHRSHRHVQRRPPIA</sequence>
<dbReference type="RefSeq" id="WP_200238858.1">
    <property type="nucleotide sequence ID" value="NZ_NRRV01000035.1"/>
</dbReference>
<feature type="transmembrane region" description="Helical" evidence="1">
    <location>
        <begin position="28"/>
        <end position="47"/>
    </location>
</feature>
<keyword evidence="1" id="KW-0472">Membrane</keyword>
<keyword evidence="3" id="KW-1185">Reference proteome</keyword>
<reference evidence="2 3" key="1">
    <citation type="journal article" date="2020" name="Microorganisms">
        <title>Osmotic Adaptation and Compatible Solute Biosynthesis of Phototrophic Bacteria as Revealed from Genome Analyses.</title>
        <authorList>
            <person name="Imhoff J.F."/>
            <person name="Rahn T."/>
            <person name="Kunzel S."/>
            <person name="Keller A."/>
            <person name="Neulinger S.C."/>
        </authorList>
    </citation>
    <scope>NUCLEOTIDE SEQUENCE [LARGE SCALE GENOMIC DNA]</scope>
    <source>
        <strain evidence="2 3">DSM 6210</strain>
    </source>
</reference>
<evidence type="ECO:0000256" key="1">
    <source>
        <dbReference type="SAM" id="Phobius"/>
    </source>
</evidence>
<comment type="caution">
    <text evidence="2">The sequence shown here is derived from an EMBL/GenBank/DDBJ whole genome shotgun (WGS) entry which is preliminary data.</text>
</comment>
<organism evidence="2 3">
    <name type="scientific">Thiohalocapsa halophila</name>
    <dbReference type="NCBI Taxonomy" id="69359"/>
    <lineage>
        <taxon>Bacteria</taxon>
        <taxon>Pseudomonadati</taxon>
        <taxon>Pseudomonadota</taxon>
        <taxon>Gammaproteobacteria</taxon>
        <taxon>Chromatiales</taxon>
        <taxon>Chromatiaceae</taxon>
        <taxon>Thiohalocapsa</taxon>
    </lineage>
</organism>
<dbReference type="EMBL" id="NRRV01000035">
    <property type="protein sequence ID" value="MBK1631902.1"/>
    <property type="molecule type" value="Genomic_DNA"/>
</dbReference>
<name>A0ABS1CJC0_9GAMM</name>
<evidence type="ECO:0000313" key="3">
    <source>
        <dbReference type="Proteomes" id="UP000748752"/>
    </source>
</evidence>
<proteinExistence type="predicted"/>
<accession>A0ABS1CJC0</accession>
<keyword evidence="1" id="KW-1133">Transmembrane helix</keyword>
<dbReference type="Proteomes" id="UP000748752">
    <property type="component" value="Unassembled WGS sequence"/>
</dbReference>
<protein>
    <submittedName>
        <fullName evidence="2">Uncharacterized protein</fullName>
    </submittedName>
</protein>
<keyword evidence="1" id="KW-0812">Transmembrane</keyword>
<evidence type="ECO:0000313" key="2">
    <source>
        <dbReference type="EMBL" id="MBK1631902.1"/>
    </source>
</evidence>
<gene>
    <name evidence="2" type="ORF">CKO31_14395</name>
</gene>